<proteinExistence type="predicted"/>
<name>A0A1L3GF68_SYNAC</name>
<evidence type="ECO:0000313" key="2">
    <source>
        <dbReference type="Proteomes" id="UP000182264"/>
    </source>
</evidence>
<dbReference type="AlphaFoldDB" id="A0A1L3GF68"/>
<evidence type="ECO:0000313" key="1">
    <source>
        <dbReference type="EMBL" id="APG24573.1"/>
    </source>
</evidence>
<keyword evidence="2" id="KW-1185">Reference proteome</keyword>
<accession>A0A1L3GF68</accession>
<organism evidence="1 2">
    <name type="scientific">Syntrophotalea acetylenica</name>
    <name type="common">Pelobacter acetylenicus</name>
    <dbReference type="NCBI Taxonomy" id="29542"/>
    <lineage>
        <taxon>Bacteria</taxon>
        <taxon>Pseudomonadati</taxon>
        <taxon>Thermodesulfobacteriota</taxon>
        <taxon>Desulfuromonadia</taxon>
        <taxon>Desulfuromonadales</taxon>
        <taxon>Syntrophotaleaceae</taxon>
        <taxon>Syntrophotalea</taxon>
    </lineage>
</organism>
<gene>
    <name evidence="1" type="ORF">A7E75_05675</name>
</gene>
<reference evidence="1 2" key="1">
    <citation type="journal article" date="2017" name="Genome Announc.">
        <title>Complete Genome Sequences of Two Acetylene-Fermenting Pelobacter acetylenicus Strains.</title>
        <authorList>
            <person name="Sutton J.M."/>
            <person name="Baesman S.M."/>
            <person name="Fierst J.L."/>
            <person name="Poret-Peterson A.T."/>
            <person name="Oremland R.S."/>
            <person name="Dunlap D.S."/>
            <person name="Akob D.M."/>
        </authorList>
    </citation>
    <scope>NUCLEOTIDE SEQUENCE [LARGE SCALE GENOMIC DNA]</scope>
    <source>
        <strain evidence="1 2">DSM 3247</strain>
    </source>
</reference>
<dbReference type="Proteomes" id="UP000182264">
    <property type="component" value="Chromosome"/>
</dbReference>
<sequence>MRKFYGKPEKMTPAVCTPPEPVLLGLADYATPMQRSATANQDLGGGASSVANAQWKVRMTPAGPEQHKE</sequence>
<dbReference type="EMBL" id="CP015518">
    <property type="protein sequence ID" value="APG24573.1"/>
    <property type="molecule type" value="Genomic_DNA"/>
</dbReference>
<protein>
    <submittedName>
        <fullName evidence="1">Uncharacterized protein</fullName>
    </submittedName>
</protein>